<feature type="region of interest" description="Disordered" evidence="1">
    <location>
        <begin position="1"/>
        <end position="25"/>
    </location>
</feature>
<dbReference type="Gene3D" id="1.20.930.10">
    <property type="entry name" value="Conserved domain common to transcription factors TFIIS, elongin A, CRSP70"/>
    <property type="match status" value="1"/>
</dbReference>
<evidence type="ECO:0000313" key="3">
    <source>
        <dbReference type="Proteomes" id="UP000694388"/>
    </source>
</evidence>
<dbReference type="Proteomes" id="UP000694388">
    <property type="component" value="Unplaced"/>
</dbReference>
<evidence type="ECO:0000256" key="1">
    <source>
        <dbReference type="SAM" id="MobiDB-lite"/>
    </source>
</evidence>
<dbReference type="PANTHER" id="PTHR46010">
    <property type="entry name" value="PROTEIN IWS1 HOMOLOG"/>
    <property type="match status" value="1"/>
</dbReference>
<dbReference type="InterPro" id="IPR051037">
    <property type="entry name" value="RNAPII_TF_IWS1"/>
</dbReference>
<dbReference type="AlphaFoldDB" id="A0A8C4QSL8"/>
<dbReference type="PANTHER" id="PTHR46010:SF1">
    <property type="entry name" value="PROTEIN IWS1 HOMOLOG"/>
    <property type="match status" value="1"/>
</dbReference>
<reference evidence="2" key="1">
    <citation type="submission" date="2025-08" db="UniProtKB">
        <authorList>
            <consortium name="Ensembl"/>
        </authorList>
    </citation>
    <scope>IDENTIFICATION</scope>
</reference>
<dbReference type="GO" id="GO:0005634">
    <property type="term" value="C:nucleus"/>
    <property type="evidence" value="ECO:0007669"/>
    <property type="project" value="TreeGrafter"/>
</dbReference>
<dbReference type="InterPro" id="IPR035441">
    <property type="entry name" value="TFIIS/LEDGF_dom_sf"/>
</dbReference>
<accession>A0A8C4QSL8</accession>
<organism evidence="2 3">
    <name type="scientific">Eptatretus burgeri</name>
    <name type="common">Inshore hagfish</name>
    <dbReference type="NCBI Taxonomy" id="7764"/>
    <lineage>
        <taxon>Eukaryota</taxon>
        <taxon>Metazoa</taxon>
        <taxon>Chordata</taxon>
        <taxon>Craniata</taxon>
        <taxon>Vertebrata</taxon>
        <taxon>Cyclostomata</taxon>
        <taxon>Myxini</taxon>
        <taxon>Myxiniformes</taxon>
        <taxon>Myxinidae</taxon>
        <taxon>Eptatretinae</taxon>
        <taxon>Eptatretus</taxon>
    </lineage>
</organism>
<dbReference type="GeneTree" id="ENSGT00720000108834"/>
<dbReference type="Ensembl" id="ENSEBUT00000019353.1">
    <property type="protein sequence ID" value="ENSEBUP00000018777.1"/>
    <property type="gene ID" value="ENSEBUG00000011706.1"/>
</dbReference>
<sequence length="152" mass="17403">MGKNSGSKRVREDSDSDSQEDERRHIPGVDADFVYDFDLMLQQRKEMNRRRHRHRDGGTFISDVDDLISAMVTHMNQAAEADKELNTQKKPALKKLTMLPTVVTHLKKQDLKETFIDSGVLTAIGGWLTPLPDKSLPNLKIRDELLRILHEV</sequence>
<protein>
    <submittedName>
        <fullName evidence="2">Uncharacterized protein</fullName>
    </submittedName>
</protein>
<name>A0A8C4QSL8_EPTBU</name>
<evidence type="ECO:0000313" key="2">
    <source>
        <dbReference type="Ensembl" id="ENSEBUP00000018777.1"/>
    </source>
</evidence>
<keyword evidence="3" id="KW-1185">Reference proteome</keyword>
<reference evidence="2" key="2">
    <citation type="submission" date="2025-09" db="UniProtKB">
        <authorList>
            <consortium name="Ensembl"/>
        </authorList>
    </citation>
    <scope>IDENTIFICATION</scope>
</reference>
<dbReference type="GO" id="GO:0016973">
    <property type="term" value="P:poly(A)+ mRNA export from nucleus"/>
    <property type="evidence" value="ECO:0007669"/>
    <property type="project" value="TreeGrafter"/>
</dbReference>
<proteinExistence type="predicted"/>